<evidence type="ECO:0000313" key="2">
    <source>
        <dbReference type="Proteomes" id="UP001515480"/>
    </source>
</evidence>
<dbReference type="Proteomes" id="UP001515480">
    <property type="component" value="Unassembled WGS sequence"/>
</dbReference>
<keyword evidence="2" id="KW-1185">Reference proteome</keyword>
<reference evidence="1 2" key="1">
    <citation type="journal article" date="2024" name="Science">
        <title>Giant polyketide synthase enzymes in the biosynthesis of giant marine polyether toxins.</title>
        <authorList>
            <person name="Fallon T.R."/>
            <person name="Shende V.V."/>
            <person name="Wierzbicki I.H."/>
            <person name="Pendleton A.L."/>
            <person name="Watervoot N.F."/>
            <person name="Auber R.P."/>
            <person name="Gonzalez D.J."/>
            <person name="Wisecaver J.H."/>
            <person name="Moore B.S."/>
        </authorList>
    </citation>
    <scope>NUCLEOTIDE SEQUENCE [LARGE SCALE GENOMIC DNA]</scope>
    <source>
        <strain evidence="1 2">12B1</strain>
    </source>
</reference>
<comment type="caution">
    <text evidence="1">The sequence shown here is derived from an EMBL/GenBank/DDBJ whole genome shotgun (WGS) entry which is preliminary data.</text>
</comment>
<accession>A0AB34J7U7</accession>
<sequence length="175" mass="18968">MEAVEMVAFEGEGVWVVATAVEQVAVVVGLQVMGAFVAGPTAGRNQAQRHFRKQSHPIQRRIGCKLIPPAVRSAAVEEASTVAEIEEMAREAEVGLRAAHAGVVLRVEAVKEAAQAAEQENRENFERMAALKHAFKVLSESFNARPALPEPAFSKQMPLCRGTAVMRTARMLEGH</sequence>
<dbReference type="AlphaFoldDB" id="A0AB34J7U7"/>
<dbReference type="EMBL" id="JBGBPQ010000012">
    <property type="protein sequence ID" value="KAL1514698.1"/>
    <property type="molecule type" value="Genomic_DNA"/>
</dbReference>
<protein>
    <submittedName>
        <fullName evidence="1">Uncharacterized protein</fullName>
    </submittedName>
</protein>
<proteinExistence type="predicted"/>
<organism evidence="1 2">
    <name type="scientific">Prymnesium parvum</name>
    <name type="common">Toxic golden alga</name>
    <dbReference type="NCBI Taxonomy" id="97485"/>
    <lineage>
        <taxon>Eukaryota</taxon>
        <taxon>Haptista</taxon>
        <taxon>Haptophyta</taxon>
        <taxon>Prymnesiophyceae</taxon>
        <taxon>Prymnesiales</taxon>
        <taxon>Prymnesiaceae</taxon>
        <taxon>Prymnesium</taxon>
    </lineage>
</organism>
<evidence type="ECO:0000313" key="1">
    <source>
        <dbReference type="EMBL" id="KAL1514698.1"/>
    </source>
</evidence>
<gene>
    <name evidence="1" type="ORF">AB1Y20_003785</name>
</gene>
<name>A0AB34J7U7_PRYPA</name>